<feature type="transmembrane region" description="Helical" evidence="7">
    <location>
        <begin position="236"/>
        <end position="260"/>
    </location>
</feature>
<dbReference type="Pfam" id="PF00069">
    <property type="entry name" value="Pkinase"/>
    <property type="match status" value="1"/>
</dbReference>
<reference evidence="11" key="1">
    <citation type="submission" date="2025-08" db="UniProtKB">
        <authorList>
            <consortium name="RefSeq"/>
        </authorList>
    </citation>
    <scope>IDENTIFICATION</scope>
    <source>
        <tissue evidence="11">Seedling</tissue>
    </source>
</reference>
<dbReference type="PROSITE" id="PS00108">
    <property type="entry name" value="PROTEIN_KINASE_ST"/>
    <property type="match status" value="1"/>
</dbReference>
<dbReference type="Pfam" id="PF19160">
    <property type="entry name" value="SPARK"/>
    <property type="match status" value="1"/>
</dbReference>
<dbReference type="InterPro" id="IPR043891">
    <property type="entry name" value="SPARK"/>
</dbReference>
<evidence type="ECO:0000256" key="7">
    <source>
        <dbReference type="SAM" id="Phobius"/>
    </source>
</evidence>
<keyword evidence="7" id="KW-0812">Transmembrane</keyword>
<feature type="chain" id="PRO_5047354597" evidence="8">
    <location>
        <begin position="20"/>
        <end position="642"/>
    </location>
</feature>
<dbReference type="InterPro" id="IPR008271">
    <property type="entry name" value="Ser/Thr_kinase_AS"/>
</dbReference>
<keyword evidence="7" id="KW-1133">Transmembrane helix</keyword>
<keyword evidence="4" id="KW-0418">Kinase</keyword>
<feature type="binding site" evidence="6">
    <location>
        <position position="334"/>
    </location>
    <ligand>
        <name>ATP</name>
        <dbReference type="ChEBI" id="CHEBI:30616"/>
    </ligand>
</feature>
<evidence type="ECO:0000256" key="6">
    <source>
        <dbReference type="PROSITE-ProRule" id="PRU10141"/>
    </source>
</evidence>
<dbReference type="SUPFAM" id="SSF56112">
    <property type="entry name" value="Protein kinase-like (PK-like)"/>
    <property type="match status" value="1"/>
</dbReference>
<keyword evidence="2" id="KW-0808">Transferase</keyword>
<keyword evidence="7" id="KW-0472">Membrane</keyword>
<gene>
    <name evidence="11" type="primary">LOC107412067</name>
</gene>
<dbReference type="InterPro" id="IPR011009">
    <property type="entry name" value="Kinase-like_dom_sf"/>
</dbReference>
<evidence type="ECO:0000256" key="5">
    <source>
        <dbReference type="ARBA" id="ARBA00022840"/>
    </source>
</evidence>
<dbReference type="PANTHER" id="PTHR47989:SF62">
    <property type="entry name" value="OS05G0423500 PROTEIN"/>
    <property type="match status" value="1"/>
</dbReference>
<evidence type="ECO:0000256" key="1">
    <source>
        <dbReference type="ARBA" id="ARBA00022527"/>
    </source>
</evidence>
<dbReference type="PANTHER" id="PTHR47989">
    <property type="entry name" value="OS01G0750732 PROTEIN"/>
    <property type="match status" value="1"/>
</dbReference>
<keyword evidence="5 6" id="KW-0067">ATP-binding</keyword>
<keyword evidence="1" id="KW-0723">Serine/threonine-protein kinase</keyword>
<proteinExistence type="predicted"/>
<feature type="signal peptide" evidence="8">
    <location>
        <begin position="1"/>
        <end position="19"/>
    </location>
</feature>
<dbReference type="Proteomes" id="UP001652623">
    <property type="component" value="Chromosome 10"/>
</dbReference>
<evidence type="ECO:0000256" key="3">
    <source>
        <dbReference type="ARBA" id="ARBA00022741"/>
    </source>
</evidence>
<keyword evidence="10" id="KW-1185">Reference proteome</keyword>
<evidence type="ECO:0000259" key="9">
    <source>
        <dbReference type="PROSITE" id="PS50011"/>
    </source>
</evidence>
<organism evidence="10 11">
    <name type="scientific">Ziziphus jujuba</name>
    <name type="common">Chinese jujube</name>
    <name type="synonym">Ziziphus sativa</name>
    <dbReference type="NCBI Taxonomy" id="326968"/>
    <lineage>
        <taxon>Eukaryota</taxon>
        <taxon>Viridiplantae</taxon>
        <taxon>Streptophyta</taxon>
        <taxon>Embryophyta</taxon>
        <taxon>Tracheophyta</taxon>
        <taxon>Spermatophyta</taxon>
        <taxon>Magnoliopsida</taxon>
        <taxon>eudicotyledons</taxon>
        <taxon>Gunneridae</taxon>
        <taxon>Pentapetalae</taxon>
        <taxon>rosids</taxon>
        <taxon>fabids</taxon>
        <taxon>Rosales</taxon>
        <taxon>Rhamnaceae</taxon>
        <taxon>Paliureae</taxon>
        <taxon>Ziziphus</taxon>
    </lineage>
</organism>
<evidence type="ECO:0000313" key="10">
    <source>
        <dbReference type="Proteomes" id="UP001652623"/>
    </source>
</evidence>
<evidence type="ECO:0000256" key="4">
    <source>
        <dbReference type="ARBA" id="ARBA00022777"/>
    </source>
</evidence>
<dbReference type="CDD" id="cd14066">
    <property type="entry name" value="STKc_IRAK"/>
    <property type="match status" value="1"/>
</dbReference>
<dbReference type="PROSITE" id="PS00107">
    <property type="entry name" value="PROTEIN_KINASE_ATP"/>
    <property type="match status" value="1"/>
</dbReference>
<accession>A0AA56XPF4</accession>
<keyword evidence="3 6" id="KW-0547">Nucleotide-binding</keyword>
<sequence length="642" mass="71439">MPFFVFLFLVLVSVSPNLTFSIVADHATPTRKLGSSSSSSSLCPLDIDGFRKIIHESNLRLVFLDVQTECHYMFQAIRLLHSQYLQTTGYFFPPPAASDACWVAYEGLVDELLPGFRVRSTCGFKDSLMWESCLNITTRSQFEKLISQSDLQKIWSSCNQSLSNSSSCSSCLDSLSTVSESYFRGVNDGNASDCTGYPSIYAAAVANPYGPTNFDTAKCLFSIDLLPTHKKKKKHVVFRAVVTGSVCGFIGAIGVVWIFWRRHRKMKKKNMVENEMGFTPKRDFIGGNTKLFKLTFQEIKKSTNNFSRENIIGMGGYGNVYRGILPDGSEVAFKRFKNCSVAADKTFAHEVEVIASIRHVNLVALRGYCTETVPLEGHQRIIVCDLVHNRSLYDHLFGSGAEKKKLSWPTRQKIALGVARGLAYLHYGVQPGIIHRDVKPSNILLDETFEPKLVDFGLAKFAPEGYSHLSTGVAGTLGYVAPEYALYGQLSERSDVYSFGVVLLELLSGKKAVIEFDGVNTLLLTDWAWSLVKQGRVLDIIDEGMPELGLQDEMEKYVLAALVSSHPIVQARPTMDQIVNILEANFPVPPIPDRPLSLVESIADTEQSIGFNNLNYFPSPETFICNSDHPILDQYGNGRRLK</sequence>
<feature type="domain" description="Protein kinase" evidence="9">
    <location>
        <begin position="306"/>
        <end position="586"/>
    </location>
</feature>
<keyword evidence="8" id="KW-0732">Signal</keyword>
<name>A0AA56XPF4_ZIZJJ</name>
<dbReference type="InterPro" id="IPR000719">
    <property type="entry name" value="Prot_kinase_dom"/>
</dbReference>
<dbReference type="GeneID" id="107412067"/>
<dbReference type="SMART" id="SM00220">
    <property type="entry name" value="S_TKc"/>
    <property type="match status" value="1"/>
</dbReference>
<evidence type="ECO:0000313" key="11">
    <source>
        <dbReference type="RefSeq" id="XP_015875255.3"/>
    </source>
</evidence>
<dbReference type="PROSITE" id="PS50011">
    <property type="entry name" value="PROTEIN_KINASE_DOM"/>
    <property type="match status" value="1"/>
</dbReference>
<dbReference type="Gene3D" id="1.10.510.10">
    <property type="entry name" value="Transferase(Phosphotransferase) domain 1"/>
    <property type="match status" value="1"/>
</dbReference>
<protein>
    <submittedName>
        <fullName evidence="11">Probable LRR receptor-like serine/threonine-protein kinase RKF3</fullName>
    </submittedName>
</protein>
<evidence type="ECO:0000256" key="2">
    <source>
        <dbReference type="ARBA" id="ARBA00022679"/>
    </source>
</evidence>
<dbReference type="InterPro" id="IPR017441">
    <property type="entry name" value="Protein_kinase_ATP_BS"/>
</dbReference>
<dbReference type="RefSeq" id="XP_015875255.3">
    <property type="nucleotide sequence ID" value="XM_016019769.4"/>
</dbReference>
<evidence type="ECO:0000256" key="8">
    <source>
        <dbReference type="SAM" id="SignalP"/>
    </source>
</evidence>
<dbReference type="Gene3D" id="3.30.200.20">
    <property type="entry name" value="Phosphorylase Kinase, domain 1"/>
    <property type="match status" value="1"/>
</dbReference>